<dbReference type="Proteomes" id="UP001460270">
    <property type="component" value="Unassembled WGS sequence"/>
</dbReference>
<keyword evidence="2" id="KW-1185">Reference proteome</keyword>
<accession>A0AAW0MG39</accession>
<evidence type="ECO:0000313" key="2">
    <source>
        <dbReference type="Proteomes" id="UP001460270"/>
    </source>
</evidence>
<name>A0AAW0MG39_9GOBI</name>
<feature type="non-terminal residue" evidence="1">
    <location>
        <position position="1"/>
    </location>
</feature>
<proteinExistence type="predicted"/>
<gene>
    <name evidence="1" type="ORF">WMY93_033802</name>
</gene>
<comment type="caution">
    <text evidence="1">The sequence shown here is derived from an EMBL/GenBank/DDBJ whole genome shotgun (WGS) entry which is preliminary data.</text>
</comment>
<sequence length="72" mass="8143">SGYTLTHLSHYMQLRSVPPQSVLSPLSLLRWAALPRGELLQKDGAEVNSCAAKARDVERFHTLTVRVKLQWD</sequence>
<reference evidence="2" key="1">
    <citation type="submission" date="2024-04" db="EMBL/GenBank/DDBJ databases">
        <title>Salinicola lusitanus LLJ914,a marine bacterium isolated from the Okinawa Trough.</title>
        <authorList>
            <person name="Li J."/>
        </authorList>
    </citation>
    <scope>NUCLEOTIDE SEQUENCE [LARGE SCALE GENOMIC DNA]</scope>
</reference>
<protein>
    <submittedName>
        <fullName evidence="1">Uncharacterized protein</fullName>
    </submittedName>
</protein>
<organism evidence="1 2">
    <name type="scientific">Mugilogobius chulae</name>
    <name type="common">yellowstripe goby</name>
    <dbReference type="NCBI Taxonomy" id="88201"/>
    <lineage>
        <taxon>Eukaryota</taxon>
        <taxon>Metazoa</taxon>
        <taxon>Chordata</taxon>
        <taxon>Craniata</taxon>
        <taxon>Vertebrata</taxon>
        <taxon>Euteleostomi</taxon>
        <taxon>Actinopterygii</taxon>
        <taxon>Neopterygii</taxon>
        <taxon>Teleostei</taxon>
        <taxon>Neoteleostei</taxon>
        <taxon>Acanthomorphata</taxon>
        <taxon>Gobiaria</taxon>
        <taxon>Gobiiformes</taxon>
        <taxon>Gobioidei</taxon>
        <taxon>Gobiidae</taxon>
        <taxon>Gobionellinae</taxon>
        <taxon>Mugilogobius</taxon>
    </lineage>
</organism>
<dbReference type="EMBL" id="JBBPFD010000259">
    <property type="protein sequence ID" value="KAK7879489.1"/>
    <property type="molecule type" value="Genomic_DNA"/>
</dbReference>
<evidence type="ECO:0000313" key="1">
    <source>
        <dbReference type="EMBL" id="KAK7879489.1"/>
    </source>
</evidence>
<dbReference type="AlphaFoldDB" id="A0AAW0MG39"/>